<name>A0AAV3XAQ2_9CYAN</name>
<organism evidence="1 2">
    <name type="scientific">Microseira wollei NIES-4236</name>
    <dbReference type="NCBI Taxonomy" id="2530354"/>
    <lineage>
        <taxon>Bacteria</taxon>
        <taxon>Bacillati</taxon>
        <taxon>Cyanobacteriota</taxon>
        <taxon>Cyanophyceae</taxon>
        <taxon>Oscillatoriophycideae</taxon>
        <taxon>Aerosakkonematales</taxon>
        <taxon>Aerosakkonemataceae</taxon>
        <taxon>Microseira</taxon>
    </lineage>
</organism>
<dbReference type="RefSeq" id="WP_226579591.1">
    <property type="nucleotide sequence ID" value="NZ_BLAY01000032.1"/>
</dbReference>
<evidence type="ECO:0000313" key="1">
    <source>
        <dbReference type="EMBL" id="GET37691.1"/>
    </source>
</evidence>
<reference evidence="1" key="1">
    <citation type="submission" date="2019-10" db="EMBL/GenBank/DDBJ databases">
        <title>Draft genome sequece of Microseira wollei NIES-4236.</title>
        <authorList>
            <person name="Yamaguchi H."/>
            <person name="Suzuki S."/>
            <person name="Kawachi M."/>
        </authorList>
    </citation>
    <scope>NUCLEOTIDE SEQUENCE</scope>
    <source>
        <strain evidence="1">NIES-4236</strain>
    </source>
</reference>
<dbReference type="EMBL" id="BLAY01000032">
    <property type="protein sequence ID" value="GET37691.1"/>
    <property type="molecule type" value="Genomic_DNA"/>
</dbReference>
<keyword evidence="2" id="KW-1185">Reference proteome</keyword>
<sequence>MRTESFKVLQTFGLESYSYKMLVQAKSGNRYIVWYPDNLGVDVGQEVLIAGLRHDLAITKVSTYISSCQTNDFS</sequence>
<evidence type="ECO:0000313" key="2">
    <source>
        <dbReference type="Proteomes" id="UP001050975"/>
    </source>
</evidence>
<gene>
    <name evidence="1" type="ORF">MiSe_24450</name>
</gene>
<proteinExistence type="predicted"/>
<dbReference type="Proteomes" id="UP001050975">
    <property type="component" value="Unassembled WGS sequence"/>
</dbReference>
<accession>A0AAV3XAQ2</accession>
<dbReference type="AlphaFoldDB" id="A0AAV3XAQ2"/>
<comment type="caution">
    <text evidence="1">The sequence shown here is derived from an EMBL/GenBank/DDBJ whole genome shotgun (WGS) entry which is preliminary data.</text>
</comment>
<protein>
    <submittedName>
        <fullName evidence="1">Uncharacterized protein</fullName>
    </submittedName>
</protein>